<dbReference type="RefSeq" id="WP_137683724.1">
    <property type="nucleotide sequence ID" value="NZ_BIXZ01000002.1"/>
</dbReference>
<dbReference type="EC" id="3.2.1.55" evidence="3"/>
<dbReference type="InterPro" id="IPR017853">
    <property type="entry name" value="GH"/>
</dbReference>
<evidence type="ECO:0000256" key="5">
    <source>
        <dbReference type="ARBA" id="ARBA00023277"/>
    </source>
</evidence>
<dbReference type="GO" id="GO:0046373">
    <property type="term" value="P:L-arabinose metabolic process"/>
    <property type="evidence" value="ECO:0007669"/>
    <property type="project" value="InterPro"/>
</dbReference>
<evidence type="ECO:0000313" key="9">
    <source>
        <dbReference type="Proteomes" id="UP000304382"/>
    </source>
</evidence>
<dbReference type="PANTHER" id="PTHR43576:SF2">
    <property type="entry name" value="INTRACELLULAR EXO-ALPHA-L-ARABINOFURANOSIDASE 2"/>
    <property type="match status" value="1"/>
</dbReference>
<proteinExistence type="inferred from homology"/>
<evidence type="ECO:0000313" key="8">
    <source>
        <dbReference type="EMBL" id="GCF14152.1"/>
    </source>
</evidence>
<sequence length="503" mass="56508">MGAEIHVHRHDPIDQINPTVYGHFAEHLGRCIYGGIWVGDDDRVPTEDGIRMDTVELLQDLDMPVLRWPGGCFADDYHWEDGVGPREERPTRRNMFWTQGRRDIPEEPNTFGTNEFVRLCDMLDTEPYLAVNVGNGSPSEAADWAEYCNYDGDTELANRRAEHGVDEPHDVTYWGVGNENWGCGGRLSPEEYAEQYRRYATYMRSFNGMMSDAEMELISVGHISEDWNRRFLDALAECSEWVESPYELMEHMSVHRYYEAGGDTEFDDEEYYRLLARSRLVAQDIDNAVETLGVYAPDNDISIVVDEWGVWHPEAKNTNGLEQENTVRDAISAAGVFDDFHERADVVSMSNIAQTVNVLQCLVQTDEDSAWATPTYQVFDLYKDHMGATSLETVVDTEAETVEDEPFDVPLVSASASEQDGELFVTLSNRALDGSEAVEINTDLDDASVVESAVLFDDQDVSEYSTDDNADTFEADDIEVENHGDGTVVVDAPASSVVSVTLE</sequence>
<comment type="similarity">
    <text evidence="2">Belongs to the glycosyl hydrolase 51 family.</text>
</comment>
<dbReference type="AlphaFoldDB" id="A0A4C2EIF8"/>
<evidence type="ECO:0000256" key="3">
    <source>
        <dbReference type="ARBA" id="ARBA00012670"/>
    </source>
</evidence>
<feature type="domain" description="Alpha-L-arabinofuranosidase C-terminal" evidence="7">
    <location>
        <begin position="306"/>
        <end position="496"/>
    </location>
</feature>
<dbReference type="Pfam" id="PF22848">
    <property type="entry name" value="ASD1_dom"/>
    <property type="match status" value="1"/>
</dbReference>
<dbReference type="PANTHER" id="PTHR43576">
    <property type="entry name" value="ALPHA-L-ARABINOFURANOSIDASE C-RELATED"/>
    <property type="match status" value="1"/>
</dbReference>
<evidence type="ECO:0000259" key="7">
    <source>
        <dbReference type="SMART" id="SM00813"/>
    </source>
</evidence>
<dbReference type="GO" id="GO:0000272">
    <property type="term" value="P:polysaccharide catabolic process"/>
    <property type="evidence" value="ECO:0007669"/>
    <property type="project" value="TreeGrafter"/>
</dbReference>
<dbReference type="Gene3D" id="2.60.40.1180">
    <property type="entry name" value="Golgi alpha-mannosidase II"/>
    <property type="match status" value="1"/>
</dbReference>
<keyword evidence="6" id="KW-0326">Glycosidase</keyword>
<dbReference type="SUPFAM" id="SSF51011">
    <property type="entry name" value="Glycosyl hydrolase domain"/>
    <property type="match status" value="1"/>
</dbReference>
<dbReference type="InterPro" id="IPR010720">
    <property type="entry name" value="Alpha-L-AF_C"/>
</dbReference>
<evidence type="ECO:0000256" key="6">
    <source>
        <dbReference type="ARBA" id="ARBA00023295"/>
    </source>
</evidence>
<dbReference type="Pfam" id="PF06964">
    <property type="entry name" value="Alpha-L-AF_C"/>
    <property type="match status" value="1"/>
</dbReference>
<protein>
    <recommendedName>
        <fullName evidence="3">non-reducing end alpha-L-arabinofuranosidase</fullName>
        <ecNumber evidence="3">3.2.1.55</ecNumber>
    </recommendedName>
</protein>
<evidence type="ECO:0000256" key="4">
    <source>
        <dbReference type="ARBA" id="ARBA00022801"/>
    </source>
</evidence>
<gene>
    <name evidence="8" type="ORF">Harman_20870</name>
</gene>
<keyword evidence="4" id="KW-0378">Hydrolase</keyword>
<name>A0A4C2EIF8_9EURY</name>
<dbReference type="InterPro" id="IPR055235">
    <property type="entry name" value="ASD1_cat"/>
</dbReference>
<evidence type="ECO:0000256" key="1">
    <source>
        <dbReference type="ARBA" id="ARBA00001462"/>
    </source>
</evidence>
<keyword evidence="9" id="KW-1185">Reference proteome</keyword>
<keyword evidence="5" id="KW-0119">Carbohydrate metabolism</keyword>
<accession>A0A4C2EIF8</accession>
<dbReference type="OrthoDB" id="275154at2157"/>
<dbReference type="Proteomes" id="UP000304382">
    <property type="component" value="Unassembled WGS sequence"/>
</dbReference>
<comment type="catalytic activity">
    <reaction evidence="1">
        <text>Hydrolysis of terminal non-reducing alpha-L-arabinofuranoside residues in alpha-L-arabinosides.</text>
        <dbReference type="EC" id="3.2.1.55"/>
    </reaction>
</comment>
<organism evidence="8 9">
    <name type="scientific">Haloarcula mannanilytica</name>
    <dbReference type="NCBI Taxonomy" id="2509225"/>
    <lineage>
        <taxon>Archaea</taxon>
        <taxon>Methanobacteriati</taxon>
        <taxon>Methanobacteriota</taxon>
        <taxon>Stenosarchaea group</taxon>
        <taxon>Halobacteria</taxon>
        <taxon>Halobacteriales</taxon>
        <taxon>Haloarculaceae</taxon>
        <taxon>Haloarcula</taxon>
    </lineage>
</organism>
<comment type="caution">
    <text evidence="8">The sequence shown here is derived from an EMBL/GenBank/DDBJ whole genome shotgun (WGS) entry which is preliminary data.</text>
</comment>
<reference evidence="8 9" key="1">
    <citation type="submission" date="2019-02" db="EMBL/GenBank/DDBJ databases">
        <title>Haloarcula mannanilyticum sp. nov., a mannan degrading haloarchaeon isolated from commercial salt.</title>
        <authorList>
            <person name="Enomoto S."/>
            <person name="Shimane Y."/>
            <person name="Kamekura M."/>
            <person name="Ito T."/>
            <person name="Moriya O."/>
            <person name="Ihara K."/>
            <person name="Takahashi-Ando N."/>
            <person name="Fukushima Y."/>
            <person name="Yoshida Y."/>
            <person name="Usama R."/>
            <person name="Takai K."/>
            <person name="Minegishi H."/>
        </authorList>
    </citation>
    <scope>NUCLEOTIDE SEQUENCE [LARGE SCALE GENOMIC DNA]</scope>
    <source>
        <strain evidence="8 9">MD130-1</strain>
    </source>
</reference>
<dbReference type="SMART" id="SM00813">
    <property type="entry name" value="Alpha-L-AF_C"/>
    <property type="match status" value="1"/>
</dbReference>
<dbReference type="InterPro" id="IPR013780">
    <property type="entry name" value="Glyco_hydro_b"/>
</dbReference>
<dbReference type="GO" id="GO:0046556">
    <property type="term" value="F:alpha-L-arabinofuranosidase activity"/>
    <property type="evidence" value="ECO:0007669"/>
    <property type="project" value="UniProtKB-EC"/>
</dbReference>
<dbReference type="EMBL" id="BIXZ01000002">
    <property type="protein sequence ID" value="GCF14152.1"/>
    <property type="molecule type" value="Genomic_DNA"/>
</dbReference>
<dbReference type="SUPFAM" id="SSF51445">
    <property type="entry name" value="(Trans)glycosidases"/>
    <property type="match status" value="1"/>
</dbReference>
<dbReference type="Gene3D" id="3.20.20.80">
    <property type="entry name" value="Glycosidases"/>
    <property type="match status" value="1"/>
</dbReference>
<evidence type="ECO:0000256" key="2">
    <source>
        <dbReference type="ARBA" id="ARBA00007186"/>
    </source>
</evidence>